<sequence>MKVETCAFSGHKIYPGKGMTFIRSDARLFKFGSRKARAHYNMRHNPRKMAWTQVFRRMHKKGNLSSFKAKKSRRVVKFQRGFVGASLAEIREKVQAQRDLRAVKKQAVAKAKGASAKPTKAERRAAKKAKRAEKAAKTVKAGRPNLGGR</sequence>
<evidence type="ECO:0000256" key="3">
    <source>
        <dbReference type="ARBA" id="ARBA00023274"/>
    </source>
</evidence>
<dbReference type="PANTHER" id="PTHR10792">
    <property type="entry name" value="60S RIBOSOMAL PROTEIN L24"/>
    <property type="match status" value="1"/>
</dbReference>
<dbReference type="FunFam" id="2.30.170.20:FF:000003">
    <property type="entry name" value="60S ribosomal protein L24"/>
    <property type="match status" value="1"/>
</dbReference>
<dbReference type="GO" id="GO:0002181">
    <property type="term" value="P:cytoplasmic translation"/>
    <property type="evidence" value="ECO:0007669"/>
    <property type="project" value="TreeGrafter"/>
</dbReference>
<evidence type="ECO:0000313" key="7">
    <source>
        <dbReference type="Proteomes" id="UP000054408"/>
    </source>
</evidence>
<evidence type="ECO:0000256" key="2">
    <source>
        <dbReference type="ARBA" id="ARBA00022980"/>
    </source>
</evidence>
<dbReference type="Proteomes" id="UP000054408">
    <property type="component" value="Unassembled WGS sequence"/>
</dbReference>
<dbReference type="Gene3D" id="2.30.170.20">
    <property type="entry name" value="Ribosomal protein L24e"/>
    <property type="match status" value="1"/>
</dbReference>
<dbReference type="PROSITE" id="PS01073">
    <property type="entry name" value="RIBOSOMAL_L24E"/>
    <property type="match status" value="1"/>
</dbReference>
<dbReference type="OMA" id="QVFRRMH"/>
<dbReference type="InterPro" id="IPR056366">
    <property type="entry name" value="Ribosomal_eL24"/>
</dbReference>
<dbReference type="GO" id="GO:0003735">
    <property type="term" value="F:structural constituent of ribosome"/>
    <property type="evidence" value="ECO:0007669"/>
    <property type="project" value="InterPro"/>
</dbReference>
<accession>A0A0L0DVT5</accession>
<dbReference type="eggNOG" id="KOG1722">
    <property type="taxonomic scope" value="Eukaryota"/>
</dbReference>
<dbReference type="CDD" id="cd00472">
    <property type="entry name" value="Ribosomal_L24e_L24"/>
    <property type="match status" value="1"/>
</dbReference>
<evidence type="ECO:0000313" key="6">
    <source>
        <dbReference type="EMBL" id="KNC56292.1"/>
    </source>
</evidence>
<dbReference type="InterPro" id="IPR038630">
    <property type="entry name" value="L24e/L24_sf"/>
</dbReference>
<dbReference type="PANTHER" id="PTHR10792:SF1">
    <property type="entry name" value="RIBOSOMAL PROTEIN L24"/>
    <property type="match status" value="1"/>
</dbReference>
<protein>
    <submittedName>
        <fullName evidence="6">60S ribosomal protein L24</fullName>
    </submittedName>
</protein>
<evidence type="ECO:0000256" key="1">
    <source>
        <dbReference type="ARBA" id="ARBA00005647"/>
    </source>
</evidence>
<keyword evidence="2 6" id="KW-0689">Ribosomal protein</keyword>
<keyword evidence="3" id="KW-0687">Ribonucleoprotein</keyword>
<reference evidence="6 7" key="1">
    <citation type="submission" date="2010-05" db="EMBL/GenBank/DDBJ databases">
        <title>The Genome Sequence of Thecamonas trahens ATCC 50062.</title>
        <authorList>
            <consortium name="The Broad Institute Genome Sequencing Platform"/>
            <person name="Russ C."/>
            <person name="Cuomo C."/>
            <person name="Shea T."/>
            <person name="Young S.K."/>
            <person name="Zeng Q."/>
            <person name="Koehrsen M."/>
            <person name="Haas B."/>
            <person name="Borodovsky M."/>
            <person name="Guigo R."/>
            <person name="Alvarado L."/>
            <person name="Berlin A."/>
            <person name="Bochicchio J."/>
            <person name="Borenstein D."/>
            <person name="Chapman S."/>
            <person name="Chen Z."/>
            <person name="Freedman E."/>
            <person name="Gellesch M."/>
            <person name="Goldberg J."/>
            <person name="Griggs A."/>
            <person name="Gujja S."/>
            <person name="Heilman E."/>
            <person name="Heiman D."/>
            <person name="Hepburn T."/>
            <person name="Howarth C."/>
            <person name="Jen D."/>
            <person name="Larson L."/>
            <person name="Mehta T."/>
            <person name="Park D."/>
            <person name="Pearson M."/>
            <person name="Roberts A."/>
            <person name="Saif S."/>
            <person name="Shenoy N."/>
            <person name="Sisk P."/>
            <person name="Stolte C."/>
            <person name="Sykes S."/>
            <person name="Thomson T."/>
            <person name="Walk T."/>
            <person name="White J."/>
            <person name="Yandava C."/>
            <person name="Burger G."/>
            <person name="Gray M.W."/>
            <person name="Holland P.W.H."/>
            <person name="King N."/>
            <person name="Lang F.B.F."/>
            <person name="Roger A.J."/>
            <person name="Ruiz-Trillo I."/>
            <person name="Lander E."/>
            <person name="Nusbaum C."/>
        </authorList>
    </citation>
    <scope>NUCLEOTIDE SEQUENCE [LARGE SCALE GENOMIC DNA]</scope>
    <source>
        <strain evidence="6 7">ATCC 50062</strain>
    </source>
</reference>
<dbReference type="STRING" id="461836.A0A0L0DVT5"/>
<feature type="region of interest" description="Disordered" evidence="4">
    <location>
        <begin position="109"/>
        <end position="149"/>
    </location>
</feature>
<dbReference type="GO" id="GO:0022625">
    <property type="term" value="C:cytosolic large ribosomal subunit"/>
    <property type="evidence" value="ECO:0007669"/>
    <property type="project" value="TreeGrafter"/>
</dbReference>
<feature type="domain" description="Large ribosomal subunit protein eL24-related N-terminal" evidence="5">
    <location>
        <begin position="1"/>
        <end position="63"/>
    </location>
</feature>
<dbReference type="Pfam" id="PF01246">
    <property type="entry name" value="Ribosomal_L24e"/>
    <property type="match status" value="1"/>
</dbReference>
<dbReference type="EMBL" id="GL349441">
    <property type="protein sequence ID" value="KNC56292.1"/>
    <property type="molecule type" value="Genomic_DNA"/>
</dbReference>
<dbReference type="Gene3D" id="6.10.250.1270">
    <property type="match status" value="1"/>
</dbReference>
<dbReference type="OrthoDB" id="1727108at2759"/>
<name>A0A0L0DVT5_THETB</name>
<evidence type="ECO:0000259" key="5">
    <source>
        <dbReference type="Pfam" id="PF01246"/>
    </source>
</evidence>
<keyword evidence="7" id="KW-1185">Reference proteome</keyword>
<gene>
    <name evidence="6" type="ORF">AMSG_02262</name>
</gene>
<dbReference type="GO" id="GO:0003729">
    <property type="term" value="F:mRNA binding"/>
    <property type="evidence" value="ECO:0007669"/>
    <property type="project" value="TreeGrafter"/>
</dbReference>
<dbReference type="SUPFAM" id="SSF57716">
    <property type="entry name" value="Glucocorticoid receptor-like (DNA-binding domain)"/>
    <property type="match status" value="1"/>
</dbReference>
<proteinExistence type="inferred from homology"/>
<dbReference type="InterPro" id="IPR000988">
    <property type="entry name" value="Ribosomal_eL24-rel_N"/>
</dbReference>
<dbReference type="RefSeq" id="XP_013760811.1">
    <property type="nucleotide sequence ID" value="XM_013905357.1"/>
</dbReference>
<organism evidence="6 7">
    <name type="scientific">Thecamonas trahens ATCC 50062</name>
    <dbReference type="NCBI Taxonomy" id="461836"/>
    <lineage>
        <taxon>Eukaryota</taxon>
        <taxon>Apusozoa</taxon>
        <taxon>Apusomonadida</taxon>
        <taxon>Apusomonadidae</taxon>
        <taxon>Thecamonas</taxon>
    </lineage>
</organism>
<evidence type="ECO:0000256" key="4">
    <source>
        <dbReference type="SAM" id="MobiDB-lite"/>
    </source>
</evidence>
<feature type="compositionally biased region" description="Low complexity" evidence="4">
    <location>
        <begin position="109"/>
        <end position="118"/>
    </location>
</feature>
<dbReference type="InterPro" id="IPR023442">
    <property type="entry name" value="Ribosomal_eL24_CS"/>
</dbReference>
<dbReference type="GeneID" id="25561950"/>
<dbReference type="AlphaFoldDB" id="A0A0L0DVT5"/>
<comment type="similarity">
    <text evidence="1">Belongs to the eukaryotic ribosomal protein eL24 family.</text>
</comment>